<accession>A0A081SDA0</accession>
<evidence type="ECO:0000313" key="2">
    <source>
        <dbReference type="Proteomes" id="UP000028067"/>
    </source>
</evidence>
<dbReference type="EMBL" id="JPGW01000010">
    <property type="protein sequence ID" value="KER08903.1"/>
    <property type="molecule type" value="Genomic_DNA"/>
</dbReference>
<comment type="caution">
    <text evidence="1">The sequence shown here is derived from an EMBL/GenBank/DDBJ whole genome shotgun (WGS) entry which is preliminary data.</text>
</comment>
<protein>
    <submittedName>
        <fullName evidence="1">Molybdenum cofactor biosynthesis protein small subunit</fullName>
    </submittedName>
</protein>
<dbReference type="RefSeq" id="WP_033684795.1">
    <property type="nucleotide sequence ID" value="NZ_JPGW01000010.1"/>
</dbReference>
<dbReference type="PATRIC" id="fig|28037.94.peg.209"/>
<organism evidence="1 2">
    <name type="scientific">Streptococcus mitis</name>
    <dbReference type="NCBI Taxonomy" id="28037"/>
    <lineage>
        <taxon>Bacteria</taxon>
        <taxon>Bacillati</taxon>
        <taxon>Bacillota</taxon>
        <taxon>Bacilli</taxon>
        <taxon>Lactobacillales</taxon>
        <taxon>Streptococcaceae</taxon>
        <taxon>Streptococcus</taxon>
        <taxon>Streptococcus mitis group</taxon>
    </lineage>
</organism>
<proteinExistence type="predicted"/>
<evidence type="ECO:0000313" key="1">
    <source>
        <dbReference type="EMBL" id="KER08903.1"/>
    </source>
</evidence>
<dbReference type="AlphaFoldDB" id="A0A081SDA0"/>
<reference evidence="1 2" key="1">
    <citation type="submission" date="2014-05" db="EMBL/GenBank/DDBJ databases">
        <authorList>
            <person name="Daugherty S.C."/>
            <person name="Tallon L.J."/>
            <person name="Sadzewicz L."/>
            <person name="Kilian M."/>
            <person name="Tettelin H."/>
        </authorList>
    </citation>
    <scope>NUCLEOTIDE SEQUENCE [LARGE SCALE GENOMIC DNA]</scope>
    <source>
        <strain evidence="1 2">SK271</strain>
    </source>
</reference>
<dbReference type="Proteomes" id="UP000028067">
    <property type="component" value="Unassembled WGS sequence"/>
</dbReference>
<gene>
    <name evidence="1" type="primary">moaD</name>
    <name evidence="1" type="ORF">SK271_0235</name>
</gene>
<sequence length="134" mass="15086">MPKQGDQFTVELKETHIGWGTYRYTNSRPQIEGECYIPIPSLDAHQYGIYNSIHTQGRDILGQNIFNAKSTDGYFDGVVKASGNSQAGDPYAKNLSGKGNLRAFNYWFNQMNVTVGTRIKVEWTSPTDILFTII</sequence>
<name>A0A081SDA0_STRMT</name>